<keyword evidence="3" id="KW-1185">Reference proteome</keyword>
<evidence type="ECO:0000313" key="2">
    <source>
        <dbReference type="EnsemblPlants" id="AET02052"/>
    </source>
</evidence>
<dbReference type="AlphaFoldDB" id="G7LBR4"/>
<dbReference type="EMBL" id="CM001224">
    <property type="protein sequence ID" value="AET02052.1"/>
    <property type="molecule type" value="Genomic_DNA"/>
</dbReference>
<reference evidence="1 3" key="1">
    <citation type="journal article" date="2011" name="Nature">
        <title>The Medicago genome provides insight into the evolution of rhizobial symbioses.</title>
        <authorList>
            <person name="Young N.D."/>
            <person name="Debelle F."/>
            <person name="Oldroyd G.E."/>
            <person name="Geurts R."/>
            <person name="Cannon S.B."/>
            <person name="Udvardi M.K."/>
            <person name="Benedito V.A."/>
            <person name="Mayer K.F."/>
            <person name="Gouzy J."/>
            <person name="Schoof H."/>
            <person name="Van de Peer Y."/>
            <person name="Proost S."/>
            <person name="Cook D.R."/>
            <person name="Meyers B.C."/>
            <person name="Spannagl M."/>
            <person name="Cheung F."/>
            <person name="De Mita S."/>
            <person name="Krishnakumar V."/>
            <person name="Gundlach H."/>
            <person name="Zhou S."/>
            <person name="Mudge J."/>
            <person name="Bharti A.K."/>
            <person name="Murray J.D."/>
            <person name="Naoumkina M.A."/>
            <person name="Rosen B."/>
            <person name="Silverstein K.A."/>
            <person name="Tang H."/>
            <person name="Rombauts S."/>
            <person name="Zhao P.X."/>
            <person name="Zhou P."/>
            <person name="Barbe V."/>
            <person name="Bardou P."/>
            <person name="Bechner M."/>
            <person name="Bellec A."/>
            <person name="Berger A."/>
            <person name="Berges H."/>
            <person name="Bidwell S."/>
            <person name="Bisseling T."/>
            <person name="Choisne N."/>
            <person name="Couloux A."/>
            <person name="Denny R."/>
            <person name="Deshpande S."/>
            <person name="Dai X."/>
            <person name="Doyle J.J."/>
            <person name="Dudez A.M."/>
            <person name="Farmer A.D."/>
            <person name="Fouteau S."/>
            <person name="Franken C."/>
            <person name="Gibelin C."/>
            <person name="Gish J."/>
            <person name="Goldstein S."/>
            <person name="Gonzalez A.J."/>
            <person name="Green P.J."/>
            <person name="Hallab A."/>
            <person name="Hartog M."/>
            <person name="Hua A."/>
            <person name="Humphray S.J."/>
            <person name="Jeong D.H."/>
            <person name="Jing Y."/>
            <person name="Jocker A."/>
            <person name="Kenton S.M."/>
            <person name="Kim D.J."/>
            <person name="Klee K."/>
            <person name="Lai H."/>
            <person name="Lang C."/>
            <person name="Lin S."/>
            <person name="Macmil S.L."/>
            <person name="Magdelenat G."/>
            <person name="Matthews L."/>
            <person name="McCorrison J."/>
            <person name="Monaghan E.L."/>
            <person name="Mun J.H."/>
            <person name="Najar F.Z."/>
            <person name="Nicholson C."/>
            <person name="Noirot C."/>
            <person name="O'Bleness M."/>
            <person name="Paule C.R."/>
            <person name="Poulain J."/>
            <person name="Prion F."/>
            <person name="Qin B."/>
            <person name="Qu C."/>
            <person name="Retzel E.F."/>
            <person name="Riddle C."/>
            <person name="Sallet E."/>
            <person name="Samain S."/>
            <person name="Samson N."/>
            <person name="Sanders I."/>
            <person name="Saurat O."/>
            <person name="Scarpelli C."/>
            <person name="Schiex T."/>
            <person name="Segurens B."/>
            <person name="Severin A.J."/>
            <person name="Sherrier D.J."/>
            <person name="Shi R."/>
            <person name="Sims S."/>
            <person name="Singer S.R."/>
            <person name="Sinharoy S."/>
            <person name="Sterck L."/>
            <person name="Viollet A."/>
            <person name="Wang B.B."/>
            <person name="Wang K."/>
            <person name="Wang M."/>
            <person name="Wang X."/>
            <person name="Warfsmann J."/>
            <person name="Weissenbach J."/>
            <person name="White D.D."/>
            <person name="White J.D."/>
            <person name="Wiley G.B."/>
            <person name="Wincker P."/>
            <person name="Xing Y."/>
            <person name="Yang L."/>
            <person name="Yao Z."/>
            <person name="Ying F."/>
            <person name="Zhai J."/>
            <person name="Zhou L."/>
            <person name="Zuber A."/>
            <person name="Denarie J."/>
            <person name="Dixon R.A."/>
            <person name="May G.D."/>
            <person name="Schwartz D.C."/>
            <person name="Rogers J."/>
            <person name="Quetier F."/>
            <person name="Town C.D."/>
            <person name="Roe B.A."/>
        </authorList>
    </citation>
    <scope>NUCLEOTIDE SEQUENCE [LARGE SCALE GENOMIC DNA]</scope>
    <source>
        <strain evidence="1">A17</strain>
        <strain evidence="2 3">cv. Jemalong A17</strain>
    </source>
</reference>
<dbReference type="OMA" id="SICILHV"/>
<dbReference type="PaxDb" id="3880-AET02052"/>
<gene>
    <name evidence="1" type="ordered locus">MTR_8g030700</name>
</gene>
<proteinExistence type="predicted"/>
<accession>G7LBR4</accession>
<evidence type="ECO:0000313" key="3">
    <source>
        <dbReference type="Proteomes" id="UP000002051"/>
    </source>
</evidence>
<name>G7LBR4_MEDTR</name>
<organism evidence="1 3">
    <name type="scientific">Medicago truncatula</name>
    <name type="common">Barrel medic</name>
    <name type="synonym">Medicago tribuloides</name>
    <dbReference type="NCBI Taxonomy" id="3880"/>
    <lineage>
        <taxon>Eukaryota</taxon>
        <taxon>Viridiplantae</taxon>
        <taxon>Streptophyta</taxon>
        <taxon>Embryophyta</taxon>
        <taxon>Tracheophyta</taxon>
        <taxon>Spermatophyta</taxon>
        <taxon>Magnoliopsida</taxon>
        <taxon>eudicotyledons</taxon>
        <taxon>Gunneridae</taxon>
        <taxon>Pentapetalae</taxon>
        <taxon>rosids</taxon>
        <taxon>fabids</taxon>
        <taxon>Fabales</taxon>
        <taxon>Fabaceae</taxon>
        <taxon>Papilionoideae</taxon>
        <taxon>50 kb inversion clade</taxon>
        <taxon>NPAAA clade</taxon>
        <taxon>Hologalegina</taxon>
        <taxon>IRL clade</taxon>
        <taxon>Trifolieae</taxon>
        <taxon>Medicago</taxon>
    </lineage>
</organism>
<dbReference type="EnsemblPlants" id="AET02052">
    <property type="protein sequence ID" value="AET02052"/>
    <property type="gene ID" value="MTR_8g030700"/>
</dbReference>
<dbReference type="HOGENOM" id="CLU_2658278_0_0_1"/>
<sequence length="76" mass="8258">MALLSSMNSRREPVKEVNPSGVKNTIYVAVAKDVKDSKLNVIWAIQNSGGKSICILHVHVPAAKIPMSKSLLFDNP</sequence>
<reference evidence="1 3" key="2">
    <citation type="journal article" date="2014" name="BMC Genomics">
        <title>An improved genome release (version Mt4.0) for the model legume Medicago truncatula.</title>
        <authorList>
            <person name="Tang H."/>
            <person name="Krishnakumar V."/>
            <person name="Bidwell S."/>
            <person name="Rosen B."/>
            <person name="Chan A."/>
            <person name="Zhou S."/>
            <person name="Gentzbittel L."/>
            <person name="Childs K.L."/>
            <person name="Yandell M."/>
            <person name="Gundlach H."/>
            <person name="Mayer K.F."/>
            <person name="Schwartz D.C."/>
            <person name="Town C.D."/>
        </authorList>
    </citation>
    <scope>GENOME REANNOTATION</scope>
    <source>
        <strain evidence="2 3">cv. Jemalong A17</strain>
    </source>
</reference>
<reference evidence="2" key="3">
    <citation type="submission" date="2015-04" db="UniProtKB">
        <authorList>
            <consortium name="EnsemblPlants"/>
        </authorList>
    </citation>
    <scope>IDENTIFICATION</scope>
    <source>
        <strain evidence="2">cv. Jemalong A17</strain>
    </source>
</reference>
<dbReference type="Proteomes" id="UP000002051">
    <property type="component" value="Chromosome 8"/>
</dbReference>
<evidence type="ECO:0000313" key="1">
    <source>
        <dbReference type="EMBL" id="AET02052.1"/>
    </source>
</evidence>
<protein>
    <submittedName>
        <fullName evidence="1">U-box protein, putative</fullName>
    </submittedName>
</protein>